<evidence type="ECO:0000313" key="2">
    <source>
        <dbReference type="Proteomes" id="UP000478052"/>
    </source>
</evidence>
<dbReference type="OrthoDB" id="5835829at2759"/>
<dbReference type="Proteomes" id="UP000478052">
    <property type="component" value="Unassembled WGS sequence"/>
</dbReference>
<keyword evidence="1" id="KW-0808">Transferase</keyword>
<gene>
    <name evidence="1" type="ORF">FWK35_00029367</name>
</gene>
<protein>
    <submittedName>
        <fullName evidence="1">UDP-glucuronosyltransferase 2B2-like isoform X1</fullName>
    </submittedName>
</protein>
<comment type="caution">
    <text evidence="1">The sequence shown here is derived from an EMBL/GenBank/DDBJ whole genome shotgun (WGS) entry which is preliminary data.</text>
</comment>
<dbReference type="SUPFAM" id="SSF53756">
    <property type="entry name" value="UDP-Glycosyltransferase/glycogen phosphorylase"/>
    <property type="match status" value="1"/>
</dbReference>
<evidence type="ECO:0000313" key="1">
    <source>
        <dbReference type="EMBL" id="KAF0739134.1"/>
    </source>
</evidence>
<name>A0A6G0XG12_APHCR</name>
<accession>A0A6G0XG12</accession>
<dbReference type="GO" id="GO:0016740">
    <property type="term" value="F:transferase activity"/>
    <property type="evidence" value="ECO:0007669"/>
    <property type="project" value="UniProtKB-KW"/>
</dbReference>
<dbReference type="AlphaFoldDB" id="A0A6G0XG12"/>
<dbReference type="EMBL" id="VUJU01007876">
    <property type="protein sequence ID" value="KAF0739134.1"/>
    <property type="molecule type" value="Genomic_DNA"/>
</dbReference>
<sequence length="177" mass="19816">MQYCSYVDAQEFPADSAQILAVELIVGKSHWNFTSAVLRSLIEKGYSLTIFSPFTDIDYCGVNCSLINTSKDYPTTSSINVMVLKTLGSTEQLIYQSVNITRHRCNTMYNNNEINKILTAKNSSSYEILIIESMAIECASHIASIFQIPVVYLIPSPMSTYVKPLIFEHILNPVVKA</sequence>
<keyword evidence="2" id="KW-1185">Reference proteome</keyword>
<reference evidence="1 2" key="1">
    <citation type="submission" date="2019-08" db="EMBL/GenBank/DDBJ databases">
        <title>Whole genome of Aphis craccivora.</title>
        <authorList>
            <person name="Voronova N.V."/>
            <person name="Shulinski R.S."/>
            <person name="Bandarenka Y.V."/>
            <person name="Zhorov D.G."/>
            <person name="Warner D."/>
        </authorList>
    </citation>
    <scope>NUCLEOTIDE SEQUENCE [LARGE SCALE GENOMIC DNA]</scope>
    <source>
        <strain evidence="1">180601</strain>
        <tissue evidence="1">Whole Body</tissue>
    </source>
</reference>
<organism evidence="1 2">
    <name type="scientific">Aphis craccivora</name>
    <name type="common">Cowpea aphid</name>
    <dbReference type="NCBI Taxonomy" id="307492"/>
    <lineage>
        <taxon>Eukaryota</taxon>
        <taxon>Metazoa</taxon>
        <taxon>Ecdysozoa</taxon>
        <taxon>Arthropoda</taxon>
        <taxon>Hexapoda</taxon>
        <taxon>Insecta</taxon>
        <taxon>Pterygota</taxon>
        <taxon>Neoptera</taxon>
        <taxon>Paraneoptera</taxon>
        <taxon>Hemiptera</taxon>
        <taxon>Sternorrhyncha</taxon>
        <taxon>Aphidomorpha</taxon>
        <taxon>Aphidoidea</taxon>
        <taxon>Aphididae</taxon>
        <taxon>Aphidini</taxon>
        <taxon>Aphis</taxon>
        <taxon>Aphis</taxon>
    </lineage>
</organism>
<proteinExistence type="predicted"/>
<feature type="non-terminal residue" evidence="1">
    <location>
        <position position="177"/>
    </location>
</feature>